<name>A0A0C2WCF9_RHOER</name>
<feature type="region of interest" description="Disordered" evidence="1">
    <location>
        <begin position="1"/>
        <end position="31"/>
    </location>
</feature>
<evidence type="ECO:0000313" key="3">
    <source>
        <dbReference type="Proteomes" id="UP000325576"/>
    </source>
</evidence>
<reference evidence="2 3" key="1">
    <citation type="journal article" date="2017" name="Poromechanics V (2013)">
        <title>Genomic Characterization of the Arsenic-Tolerant Actinobacterium, &lt;i&gt;Rhodococcus erythropolis&lt;/i&gt; S43.</title>
        <authorList>
            <person name="Retamal-Morales G."/>
            <person name="Mehnert M."/>
            <person name="Schwabe R."/>
            <person name="Tischler D."/>
            <person name="Schloemann M."/>
            <person name="Levican G.J."/>
        </authorList>
    </citation>
    <scope>NUCLEOTIDE SEQUENCE [LARGE SCALE GENOMIC DNA]</scope>
    <source>
        <strain evidence="2 3">S43</strain>
    </source>
</reference>
<dbReference type="EMBL" id="MRBO01000401">
    <property type="protein sequence ID" value="KAB2584783.1"/>
    <property type="molecule type" value="Genomic_DNA"/>
</dbReference>
<proteinExistence type="predicted"/>
<protein>
    <submittedName>
        <fullName evidence="2">Uncharacterized protein</fullName>
    </submittedName>
</protein>
<evidence type="ECO:0000256" key="1">
    <source>
        <dbReference type="SAM" id="MobiDB-lite"/>
    </source>
</evidence>
<dbReference type="Proteomes" id="UP000325576">
    <property type="component" value="Unassembled WGS sequence"/>
</dbReference>
<organism evidence="2 3">
    <name type="scientific">Rhodococcus erythropolis</name>
    <name type="common">Arthrobacter picolinophilus</name>
    <dbReference type="NCBI Taxonomy" id="1833"/>
    <lineage>
        <taxon>Bacteria</taxon>
        <taxon>Bacillati</taxon>
        <taxon>Actinomycetota</taxon>
        <taxon>Actinomycetes</taxon>
        <taxon>Mycobacteriales</taxon>
        <taxon>Nocardiaceae</taxon>
        <taxon>Rhodococcus</taxon>
        <taxon>Rhodococcus erythropolis group</taxon>
    </lineage>
</organism>
<comment type="caution">
    <text evidence="2">The sequence shown here is derived from an EMBL/GenBank/DDBJ whole genome shotgun (WGS) entry which is preliminary data.</text>
</comment>
<evidence type="ECO:0000313" key="2">
    <source>
        <dbReference type="EMBL" id="KAB2584783.1"/>
    </source>
</evidence>
<accession>A0A0C2WCF9</accession>
<sequence>MAETSPPDHVDDPVAAHLAHHISKQKAGPPVPTIPLTGDPIVINIIVQLLSAGSSNALALGGVGSSGLGSTGLGSFDSASLGSAA</sequence>
<feature type="compositionally biased region" description="Basic and acidic residues" evidence="1">
    <location>
        <begin position="1"/>
        <end position="14"/>
    </location>
</feature>
<gene>
    <name evidence="2" type="ORF">BS297_13725</name>
</gene>
<dbReference type="AlphaFoldDB" id="A0A0C2WCF9"/>